<dbReference type="PANTHER" id="PTHR42852:SF6">
    <property type="entry name" value="THIOL:DISULFIDE INTERCHANGE PROTEIN DSBE"/>
    <property type="match status" value="1"/>
</dbReference>
<evidence type="ECO:0000313" key="6">
    <source>
        <dbReference type="EMBL" id="MBC3847482.1"/>
    </source>
</evidence>
<dbReference type="SUPFAM" id="SSF52833">
    <property type="entry name" value="Thioredoxin-like"/>
    <property type="match status" value="1"/>
</dbReference>
<comment type="subcellular location">
    <subcellularLocation>
        <location evidence="1">Cell envelope</location>
    </subcellularLocation>
</comment>
<dbReference type="InterPro" id="IPR036249">
    <property type="entry name" value="Thioredoxin-like_sf"/>
</dbReference>
<accession>A0ABR6Y412</accession>
<reference evidence="6 7" key="1">
    <citation type="submission" date="2020-08" db="EMBL/GenBank/DDBJ databases">
        <title>Winogradskyella ouciana sp. nov., isolated from the hadal seawater of the Mariana Trench.</title>
        <authorList>
            <person name="He X."/>
        </authorList>
    </citation>
    <scope>NUCLEOTIDE SEQUENCE [LARGE SCALE GENOMIC DNA]</scope>
    <source>
        <strain evidence="6 7">KCTC 22026</strain>
    </source>
</reference>
<dbReference type="EMBL" id="JACOME010000004">
    <property type="protein sequence ID" value="MBC3847482.1"/>
    <property type="molecule type" value="Genomic_DNA"/>
</dbReference>
<dbReference type="InterPro" id="IPR012336">
    <property type="entry name" value="Thioredoxin-like_fold"/>
</dbReference>
<dbReference type="Pfam" id="PF13905">
    <property type="entry name" value="Thioredoxin_8"/>
    <property type="match status" value="1"/>
</dbReference>
<dbReference type="InterPro" id="IPR013766">
    <property type="entry name" value="Thioredoxin_domain"/>
</dbReference>
<evidence type="ECO:0000256" key="2">
    <source>
        <dbReference type="ARBA" id="ARBA00022748"/>
    </source>
</evidence>
<dbReference type="Proteomes" id="UP000607435">
    <property type="component" value="Unassembled WGS sequence"/>
</dbReference>
<dbReference type="CDD" id="cd02966">
    <property type="entry name" value="TlpA_like_family"/>
    <property type="match status" value="1"/>
</dbReference>
<evidence type="ECO:0000259" key="5">
    <source>
        <dbReference type="PROSITE" id="PS51352"/>
    </source>
</evidence>
<evidence type="ECO:0000313" key="7">
    <source>
        <dbReference type="Proteomes" id="UP000607435"/>
    </source>
</evidence>
<dbReference type="Gene3D" id="3.40.30.10">
    <property type="entry name" value="Glutaredoxin"/>
    <property type="match status" value="1"/>
</dbReference>
<name>A0ABR6Y412_9FLAO</name>
<keyword evidence="2" id="KW-0201">Cytochrome c-type biogenesis</keyword>
<keyword evidence="4" id="KW-0676">Redox-active center</keyword>
<evidence type="ECO:0000256" key="3">
    <source>
        <dbReference type="ARBA" id="ARBA00023157"/>
    </source>
</evidence>
<dbReference type="PROSITE" id="PS51352">
    <property type="entry name" value="THIOREDOXIN_2"/>
    <property type="match status" value="1"/>
</dbReference>
<dbReference type="InterPro" id="IPR050553">
    <property type="entry name" value="Thioredoxin_ResA/DsbE_sf"/>
</dbReference>
<sequence>MENNHLLDLKTPKLSIMKYIKTFSLIFFCISFTSCIQKNNLSAEIVGLGNDTIYIESYKISNIEEDPIIDTIYSKNGKFFYDLPVNEAIISIVTPRKAEYTRLDKSPYRPLEKSILLILKPEDRISVKGKLEKLNLKYQAKGSEINEEYSDNRNEYVASLIEKSKIELEIDSLMFNNGNREKINSLFKKRKEYSIIASNFQLNYINNNLDKSLSAYYLSKQSLDTIGKYFKKLDKSVKEGTFENLLKYQFTRFQKYTKVREAESRIKLGGKAPEFSLKSINEEHYSVDFSQNKFTILDFWGSWCAPCISGFPKMKKHFEKYKNRIEFIGIACNDTETKWRNAVNEYELKWKNLFNDNALDKDVSVKYAVKGYPTKIIINSSGIIEGIFNGEGEDFYNRLDELMKN</sequence>
<evidence type="ECO:0000256" key="1">
    <source>
        <dbReference type="ARBA" id="ARBA00004196"/>
    </source>
</evidence>
<organism evidence="6 7">
    <name type="scientific">Winogradskyella echinorum</name>
    <dbReference type="NCBI Taxonomy" id="538189"/>
    <lineage>
        <taxon>Bacteria</taxon>
        <taxon>Pseudomonadati</taxon>
        <taxon>Bacteroidota</taxon>
        <taxon>Flavobacteriia</taxon>
        <taxon>Flavobacteriales</taxon>
        <taxon>Flavobacteriaceae</taxon>
        <taxon>Winogradskyella</taxon>
    </lineage>
</organism>
<protein>
    <submittedName>
        <fullName evidence="6">Redoxin domain-containing protein</fullName>
    </submittedName>
</protein>
<evidence type="ECO:0000256" key="4">
    <source>
        <dbReference type="ARBA" id="ARBA00023284"/>
    </source>
</evidence>
<feature type="domain" description="Thioredoxin" evidence="5">
    <location>
        <begin position="266"/>
        <end position="404"/>
    </location>
</feature>
<keyword evidence="7" id="KW-1185">Reference proteome</keyword>
<proteinExistence type="predicted"/>
<comment type="caution">
    <text evidence="6">The sequence shown here is derived from an EMBL/GenBank/DDBJ whole genome shotgun (WGS) entry which is preliminary data.</text>
</comment>
<dbReference type="PANTHER" id="PTHR42852">
    <property type="entry name" value="THIOL:DISULFIDE INTERCHANGE PROTEIN DSBE"/>
    <property type="match status" value="1"/>
</dbReference>
<keyword evidence="3" id="KW-1015">Disulfide bond</keyword>
<gene>
    <name evidence="6" type="ORF">H6H04_13885</name>
</gene>